<evidence type="ECO:0000256" key="1">
    <source>
        <dbReference type="ARBA" id="ARBA00023002"/>
    </source>
</evidence>
<dbReference type="PANTHER" id="PTHR43975">
    <property type="entry name" value="ZGC:101858"/>
    <property type="match status" value="1"/>
</dbReference>
<feature type="compositionally biased region" description="Basic residues" evidence="2">
    <location>
        <begin position="276"/>
        <end position="292"/>
    </location>
</feature>
<sequence>MGKGFNNFMCKKFFHPASRDNLQRVWMAEQKDAHYKKKQEELRLQYEKEQELYNNKALVSKESKDKLSLNFMYEPPPGVKDRKKEDDEPEYKFEWQRKYNAPREDYAKGNEDIRDQPFGILVRNVRCIKCRKWGHINTDRECPLFGKDREPEDSYESGGPGATAGPPREDRSRTPADRSFDEDQRERERTRTLKVTKGDHFELNRNLNAEYGLKIRGSIMDEFTDPALPPEIDEAPERRQSNRRSPVGRPSVFMTGQGEVDIDLNEDDLKHMSLKEKKKLLKTLKKVRKRAKKDKERGQGSAERSRGNGGEVANGQHRRGGDERRYEPIRREGYEPRGDRREGYEPIRGDRREGYGPRGDRREWYEPRGDRREGYEPMRADRREGYEPREDRREGYEPIRGDRREGYEPIREDRREGYEPIRGDRRDGSPLPFRNERRYDRRDYPGDSRKPYDSRVPTQPARDDRQYEQPSSSRTYDVPPPGRKYDPPPPRREHLSPSHEPRKRNEEDLRQTLSNSRQFRPYDPPSRDGRPSKPDLLPSHEGASRKRRHSSQPDGGLVVKKEKESDLVKSSSSYAKKRRQSSLSMESDMSSSTGDEKRKPSVGAKKAGNKMASASAVSFGEWVNKVAVVVGASSGIGKNCALEFAKLGTSVCVVARRQNLLEELVAEFKALDVNSTAKYLAVPADVKKEEDCRKILQETINTFGRVDFLILNSGRFQPLTKIVDMALDLWDDVMNLNLRSMFHLMKLFLPELIKTKGSIVCTSSVLGQPRGMFGVGAYAVSKAGMDQLIRVAAIENAPLGVRINAVSPAVTRTPLFSSPLGRNMSPEAAEAFFEAAAIDYPLGRVAEVEDIAKPIVFLCSDGAKFITGQTLVVDGGRLLNLQSLLPKSD</sequence>
<dbReference type="SMART" id="SM01083">
    <property type="entry name" value="Cir_N"/>
    <property type="match status" value="1"/>
</dbReference>
<name>A0A7R8WCZ8_9CRUS</name>
<dbReference type="InterPro" id="IPR019339">
    <property type="entry name" value="CIR_N_dom"/>
</dbReference>
<feature type="compositionally biased region" description="Basic and acidic residues" evidence="2">
    <location>
        <begin position="293"/>
        <end position="306"/>
    </location>
</feature>
<keyword evidence="1" id="KW-0560">Oxidoreductase</keyword>
<protein>
    <submittedName>
        <fullName evidence="3">Uncharacterized protein</fullName>
    </submittedName>
</protein>
<gene>
    <name evidence="3" type="ORF">CTOB1V02_LOCUS7224</name>
</gene>
<feature type="region of interest" description="Disordered" evidence="2">
    <location>
        <begin position="222"/>
        <end position="608"/>
    </location>
</feature>
<dbReference type="Pfam" id="PF13561">
    <property type="entry name" value="adh_short_C2"/>
    <property type="match status" value="1"/>
</dbReference>
<reference evidence="3" key="1">
    <citation type="submission" date="2020-11" db="EMBL/GenBank/DDBJ databases">
        <authorList>
            <person name="Tran Van P."/>
        </authorList>
    </citation>
    <scope>NUCLEOTIDE SEQUENCE</scope>
</reference>
<feature type="compositionally biased region" description="Basic and acidic residues" evidence="2">
    <location>
        <begin position="167"/>
        <end position="193"/>
    </location>
</feature>
<dbReference type="AlphaFoldDB" id="A0A7R8WCZ8"/>
<dbReference type="PROSITE" id="PS00061">
    <property type="entry name" value="ADH_SHORT"/>
    <property type="match status" value="1"/>
</dbReference>
<organism evidence="3">
    <name type="scientific">Cyprideis torosa</name>
    <dbReference type="NCBI Taxonomy" id="163714"/>
    <lineage>
        <taxon>Eukaryota</taxon>
        <taxon>Metazoa</taxon>
        <taxon>Ecdysozoa</taxon>
        <taxon>Arthropoda</taxon>
        <taxon>Crustacea</taxon>
        <taxon>Oligostraca</taxon>
        <taxon>Ostracoda</taxon>
        <taxon>Podocopa</taxon>
        <taxon>Podocopida</taxon>
        <taxon>Cytherocopina</taxon>
        <taxon>Cytheroidea</taxon>
        <taxon>Cytherideidae</taxon>
        <taxon>Cyprideis</taxon>
    </lineage>
</organism>
<evidence type="ECO:0000256" key="2">
    <source>
        <dbReference type="SAM" id="MobiDB-lite"/>
    </source>
</evidence>
<proteinExistence type="predicted"/>
<feature type="compositionally biased region" description="Basic and acidic residues" evidence="2">
    <location>
        <begin position="319"/>
        <end position="453"/>
    </location>
</feature>
<dbReference type="Gene3D" id="3.40.50.720">
    <property type="entry name" value="NAD(P)-binding Rossmann-like Domain"/>
    <property type="match status" value="1"/>
</dbReference>
<dbReference type="PRINTS" id="PR00081">
    <property type="entry name" value="GDHRDH"/>
</dbReference>
<feature type="region of interest" description="Disordered" evidence="2">
    <location>
        <begin position="69"/>
        <end position="91"/>
    </location>
</feature>
<dbReference type="Pfam" id="PF10197">
    <property type="entry name" value="Cir_N"/>
    <property type="match status" value="1"/>
</dbReference>
<dbReference type="OrthoDB" id="6253837at2759"/>
<feature type="compositionally biased region" description="Basic and acidic residues" evidence="2">
    <location>
        <begin position="79"/>
        <end position="91"/>
    </location>
</feature>
<feature type="compositionally biased region" description="Basic and acidic residues" evidence="2">
    <location>
        <begin position="141"/>
        <end position="152"/>
    </location>
</feature>
<dbReference type="InterPro" id="IPR002347">
    <property type="entry name" value="SDR_fam"/>
</dbReference>
<feature type="compositionally biased region" description="Low complexity" evidence="2">
    <location>
        <begin position="581"/>
        <end position="592"/>
    </location>
</feature>
<dbReference type="InterPro" id="IPR036291">
    <property type="entry name" value="NAD(P)-bd_dom_sf"/>
</dbReference>
<accession>A0A7R8WCZ8</accession>
<dbReference type="GO" id="GO:0016491">
    <property type="term" value="F:oxidoreductase activity"/>
    <property type="evidence" value="ECO:0007669"/>
    <property type="project" value="UniProtKB-KW"/>
</dbReference>
<evidence type="ECO:0000313" key="3">
    <source>
        <dbReference type="EMBL" id="CAD7229352.1"/>
    </source>
</evidence>
<dbReference type="SUPFAM" id="SSF51735">
    <property type="entry name" value="NAD(P)-binding Rossmann-fold domains"/>
    <property type="match status" value="1"/>
</dbReference>
<feature type="compositionally biased region" description="Basic and acidic residues" evidence="2">
    <location>
        <begin position="483"/>
        <end position="510"/>
    </location>
</feature>
<dbReference type="PANTHER" id="PTHR43975:SF2">
    <property type="entry name" value="EG:BACR7A4.14 PROTEIN-RELATED"/>
    <property type="match status" value="1"/>
</dbReference>
<dbReference type="InterPro" id="IPR020904">
    <property type="entry name" value="Sc_DH/Rdtase_CS"/>
</dbReference>
<dbReference type="EMBL" id="OB662021">
    <property type="protein sequence ID" value="CAD7229352.1"/>
    <property type="molecule type" value="Genomic_DNA"/>
</dbReference>
<feature type="region of interest" description="Disordered" evidence="2">
    <location>
        <begin position="141"/>
        <end position="193"/>
    </location>
</feature>
<dbReference type="FunFam" id="3.40.50.720:FF:000084">
    <property type="entry name" value="Short-chain dehydrogenase reductase"/>
    <property type="match status" value="1"/>
</dbReference>